<dbReference type="PANTHER" id="PTHR48025:SF9">
    <property type="entry name" value="OS02G0815200 PROTEIN"/>
    <property type="match status" value="1"/>
</dbReference>
<feature type="domain" description="RRM" evidence="3">
    <location>
        <begin position="76"/>
        <end position="122"/>
    </location>
</feature>
<evidence type="ECO:0000313" key="4">
    <source>
        <dbReference type="Proteomes" id="UP000694864"/>
    </source>
</evidence>
<keyword evidence="4" id="KW-1185">Reference proteome</keyword>
<dbReference type="Gene3D" id="3.30.70.330">
    <property type="match status" value="1"/>
</dbReference>
<gene>
    <name evidence="5" type="primary">LOC109131235</name>
</gene>
<protein>
    <submittedName>
        <fullName evidence="5">29 kDa ribonucleoprotein B, chloroplastic-like</fullName>
    </submittedName>
</protein>
<dbReference type="GeneID" id="109131235"/>
<dbReference type="PANTHER" id="PTHR48025">
    <property type="entry name" value="OS02G0815200 PROTEIN"/>
    <property type="match status" value="1"/>
</dbReference>
<keyword evidence="1 2" id="KW-0694">RNA-binding</keyword>
<dbReference type="SUPFAM" id="SSF54928">
    <property type="entry name" value="RNA-binding domain, RBD"/>
    <property type="match status" value="1"/>
</dbReference>
<reference evidence="4" key="1">
    <citation type="journal article" date="2014" name="Nat. Commun.">
        <title>The emerging biofuel crop Camelina sativa retains a highly undifferentiated hexaploid genome structure.</title>
        <authorList>
            <person name="Kagale S."/>
            <person name="Koh C."/>
            <person name="Nixon J."/>
            <person name="Bollina V."/>
            <person name="Clarke W.E."/>
            <person name="Tuteja R."/>
            <person name="Spillane C."/>
            <person name="Robinson S.J."/>
            <person name="Links M.G."/>
            <person name="Clarke C."/>
            <person name="Higgins E.E."/>
            <person name="Huebert T."/>
            <person name="Sharpe A.G."/>
            <person name="Parkin I.A."/>
        </authorList>
    </citation>
    <scope>NUCLEOTIDE SEQUENCE [LARGE SCALE GENOMIC DNA]</scope>
    <source>
        <strain evidence="4">cv. DH55</strain>
    </source>
</reference>
<name>A0ABM1REN4_CAMSA</name>
<dbReference type="InterPro" id="IPR050502">
    <property type="entry name" value="Euk_RNA-bind_prot"/>
</dbReference>
<sequence>MILSRSVSVLHLYGVSSSAPSKLLSQKFKVSFALAYGSSVSYRLSSMTRKDVIVAAQTGSDKPKPNKEPLYPETEHKRFVGNLSCTVTSESLAGAFRECGDVVGVRVVFDGDTGRLRGYGFL</sequence>
<evidence type="ECO:0000256" key="2">
    <source>
        <dbReference type="PROSITE-ProRule" id="PRU00176"/>
    </source>
</evidence>
<proteinExistence type="predicted"/>
<dbReference type="PROSITE" id="PS50102">
    <property type="entry name" value="RRM"/>
    <property type="match status" value="1"/>
</dbReference>
<dbReference type="Proteomes" id="UP000694864">
    <property type="component" value="Chromosome 20"/>
</dbReference>
<organism evidence="4 5">
    <name type="scientific">Camelina sativa</name>
    <name type="common">False flax</name>
    <name type="synonym">Myagrum sativum</name>
    <dbReference type="NCBI Taxonomy" id="90675"/>
    <lineage>
        <taxon>Eukaryota</taxon>
        <taxon>Viridiplantae</taxon>
        <taxon>Streptophyta</taxon>
        <taxon>Embryophyta</taxon>
        <taxon>Tracheophyta</taxon>
        <taxon>Spermatophyta</taxon>
        <taxon>Magnoliopsida</taxon>
        <taxon>eudicotyledons</taxon>
        <taxon>Gunneridae</taxon>
        <taxon>Pentapetalae</taxon>
        <taxon>rosids</taxon>
        <taxon>malvids</taxon>
        <taxon>Brassicales</taxon>
        <taxon>Brassicaceae</taxon>
        <taxon>Camelineae</taxon>
        <taxon>Camelina</taxon>
    </lineage>
</organism>
<evidence type="ECO:0000259" key="3">
    <source>
        <dbReference type="PROSITE" id="PS50102"/>
    </source>
</evidence>
<dbReference type="InterPro" id="IPR012677">
    <property type="entry name" value="Nucleotide-bd_a/b_plait_sf"/>
</dbReference>
<dbReference type="InterPro" id="IPR000504">
    <property type="entry name" value="RRM_dom"/>
</dbReference>
<reference evidence="5" key="2">
    <citation type="submission" date="2025-08" db="UniProtKB">
        <authorList>
            <consortium name="RefSeq"/>
        </authorList>
    </citation>
    <scope>IDENTIFICATION</scope>
    <source>
        <tissue evidence="5">Leaf</tissue>
    </source>
</reference>
<accession>A0ABM1REN4</accession>
<dbReference type="Pfam" id="PF00076">
    <property type="entry name" value="RRM_1"/>
    <property type="match status" value="1"/>
</dbReference>
<dbReference type="RefSeq" id="XP_019097472.1">
    <property type="nucleotide sequence ID" value="XM_019241927.1"/>
</dbReference>
<dbReference type="InterPro" id="IPR035979">
    <property type="entry name" value="RBD_domain_sf"/>
</dbReference>
<evidence type="ECO:0000313" key="5">
    <source>
        <dbReference type="RefSeq" id="XP_019097472.1"/>
    </source>
</evidence>
<evidence type="ECO:0000256" key="1">
    <source>
        <dbReference type="ARBA" id="ARBA00022884"/>
    </source>
</evidence>